<accession>A0A9Q1H4M5</accession>
<dbReference type="OrthoDB" id="8883818at2759"/>
<dbReference type="EMBL" id="JAIZAY010000012">
    <property type="protein sequence ID" value="KAJ8032325.1"/>
    <property type="molecule type" value="Genomic_DNA"/>
</dbReference>
<dbReference type="InterPro" id="IPR011042">
    <property type="entry name" value="6-blade_b-propeller_TolB-like"/>
</dbReference>
<dbReference type="SUPFAM" id="SSF101898">
    <property type="entry name" value="NHL repeat"/>
    <property type="match status" value="1"/>
</dbReference>
<dbReference type="Proteomes" id="UP001152320">
    <property type="component" value="Chromosome 12"/>
</dbReference>
<keyword evidence="2" id="KW-1185">Reference proteome</keyword>
<organism evidence="1 2">
    <name type="scientific">Holothuria leucospilota</name>
    <name type="common">Black long sea cucumber</name>
    <name type="synonym">Mertensiothuria leucospilota</name>
    <dbReference type="NCBI Taxonomy" id="206669"/>
    <lineage>
        <taxon>Eukaryota</taxon>
        <taxon>Metazoa</taxon>
        <taxon>Echinodermata</taxon>
        <taxon>Eleutherozoa</taxon>
        <taxon>Echinozoa</taxon>
        <taxon>Holothuroidea</taxon>
        <taxon>Aspidochirotacea</taxon>
        <taxon>Aspidochirotida</taxon>
        <taxon>Holothuriidae</taxon>
        <taxon>Holothuria</taxon>
    </lineage>
</organism>
<protein>
    <submittedName>
        <fullName evidence="1">Uncharacterized protein</fullName>
    </submittedName>
</protein>
<reference evidence="1" key="1">
    <citation type="submission" date="2021-10" db="EMBL/GenBank/DDBJ databases">
        <title>Tropical sea cucumber genome reveals ecological adaptation and Cuvierian tubules defense mechanism.</title>
        <authorList>
            <person name="Chen T."/>
        </authorList>
    </citation>
    <scope>NUCLEOTIDE SEQUENCE</scope>
    <source>
        <strain evidence="1">Nanhai2018</strain>
        <tissue evidence="1">Muscle</tissue>
    </source>
</reference>
<gene>
    <name evidence="1" type="ORF">HOLleu_25823</name>
</gene>
<dbReference type="Gene3D" id="2.120.10.30">
    <property type="entry name" value="TolB, C-terminal domain"/>
    <property type="match status" value="1"/>
</dbReference>
<name>A0A9Q1H4M5_HOLLE</name>
<dbReference type="AlphaFoldDB" id="A0A9Q1H4M5"/>
<comment type="caution">
    <text evidence="1">The sequence shown here is derived from an EMBL/GenBank/DDBJ whole genome shotgun (WGS) entry which is preliminary data.</text>
</comment>
<evidence type="ECO:0000313" key="2">
    <source>
        <dbReference type="Proteomes" id="UP001152320"/>
    </source>
</evidence>
<evidence type="ECO:0000313" key="1">
    <source>
        <dbReference type="EMBL" id="KAJ8032325.1"/>
    </source>
</evidence>
<proteinExistence type="predicted"/>
<sequence>MASSILSFENDWYAVQCIPDICTAASNLMEDLKKDFPELATLTDDVTVNYKRYSFGKRSVTKISYQVRNNITINNPYMFVYGMTLSVDGKIVISGITSNEQSSFIIVIDMVGKLFKKRKLNTGKYSYPRYCKFSSQHKVASVCQPNETGLFDVRNGAYVKKNISDVINSWSKDRFVSCVDTDPVNNHMLVAGFNRRDVYVFDDQLKYLYILTLPETIKWPRDITVNDYHLLVCDYENEKCHLTTMDRLESKLVGEYMKPDLDGNDCTPISVCTGRAGFVYILWKTY</sequence>